<dbReference type="GO" id="GO:0008080">
    <property type="term" value="F:N-acetyltransferase activity"/>
    <property type="evidence" value="ECO:0007669"/>
    <property type="project" value="UniProtKB-ARBA"/>
</dbReference>
<comment type="caution">
    <text evidence="5">The sequence shown here is derived from an EMBL/GenBank/DDBJ whole genome shotgun (WGS) entry which is preliminary data.</text>
</comment>
<reference evidence="6 7" key="1">
    <citation type="submission" date="2017-04" db="EMBL/GenBank/DDBJ databases">
        <title>Function of individual gut microbiota members based on whole genome sequencing of pure cultures obtained from chicken caecum.</title>
        <authorList>
            <person name="Medvecky M."/>
            <person name="Cejkova D."/>
            <person name="Polansky O."/>
            <person name="Karasova D."/>
            <person name="Kubasova T."/>
            <person name="Cizek A."/>
            <person name="Rychlik I."/>
        </authorList>
    </citation>
    <scope>NUCLEOTIDE SEQUENCE [LARGE SCALE GENOMIC DNA]</scope>
    <source>
        <strain evidence="6">An101</strain>
        <strain evidence="7">An115</strain>
    </source>
</reference>
<evidence type="ECO:0000256" key="2">
    <source>
        <dbReference type="ARBA" id="ARBA00023315"/>
    </source>
</evidence>
<dbReference type="RefSeq" id="WP_025006373.1">
    <property type="nucleotide sequence ID" value="NZ_CAJFSK010000007.1"/>
</dbReference>
<evidence type="ECO:0000313" key="7">
    <source>
        <dbReference type="Proteomes" id="UP000196293"/>
    </source>
</evidence>
<evidence type="ECO:0000256" key="1">
    <source>
        <dbReference type="ARBA" id="ARBA00022679"/>
    </source>
</evidence>
<keyword evidence="1 5" id="KW-0808">Transferase</keyword>
<dbReference type="AlphaFoldDB" id="A0A1Y4Q5G2"/>
<proteinExistence type="predicted"/>
<protein>
    <submittedName>
        <fullName evidence="5">N-acetyltransferase</fullName>
    </submittedName>
</protein>
<dbReference type="InterPro" id="IPR051635">
    <property type="entry name" value="SNAT-like"/>
</dbReference>
<dbReference type="InterPro" id="IPR000182">
    <property type="entry name" value="GNAT_dom"/>
</dbReference>
<keyword evidence="2" id="KW-0012">Acyltransferase</keyword>
<dbReference type="EMBL" id="NFLZ01000014">
    <property type="protein sequence ID" value="OUQ75824.1"/>
    <property type="molecule type" value="Genomic_DNA"/>
</dbReference>
<dbReference type="PANTHER" id="PTHR10908:SF0">
    <property type="entry name" value="SEROTONIN N-ACETYLTRANSFERASE"/>
    <property type="match status" value="1"/>
</dbReference>
<evidence type="ECO:0000313" key="4">
    <source>
        <dbReference type="EMBL" id="OUQ55995.1"/>
    </source>
</evidence>
<dbReference type="InterPro" id="IPR016181">
    <property type="entry name" value="Acyl_CoA_acyltransferase"/>
</dbReference>
<name>A0A1Y4Q5G2_9LACO</name>
<dbReference type="Gene3D" id="3.40.630.30">
    <property type="match status" value="1"/>
</dbReference>
<evidence type="ECO:0000313" key="6">
    <source>
        <dbReference type="Proteomes" id="UP000195859"/>
    </source>
</evidence>
<dbReference type="PROSITE" id="PS51186">
    <property type="entry name" value="GNAT"/>
    <property type="match status" value="1"/>
</dbReference>
<dbReference type="EMBL" id="NFLS01000013">
    <property type="protein sequence ID" value="OUQ55995.1"/>
    <property type="molecule type" value="Genomic_DNA"/>
</dbReference>
<dbReference type="SUPFAM" id="SSF55729">
    <property type="entry name" value="Acyl-CoA N-acyltransferases (Nat)"/>
    <property type="match status" value="1"/>
</dbReference>
<organism evidence="5 6">
    <name type="scientific">Lactobacillus gallinarum</name>
    <dbReference type="NCBI Taxonomy" id="52242"/>
    <lineage>
        <taxon>Bacteria</taxon>
        <taxon>Bacillati</taxon>
        <taxon>Bacillota</taxon>
        <taxon>Bacilli</taxon>
        <taxon>Lactobacillales</taxon>
        <taxon>Lactobacillaceae</taxon>
        <taxon>Lactobacillus</taxon>
    </lineage>
</organism>
<dbReference type="GeneID" id="78203304"/>
<dbReference type="Proteomes" id="UP000195859">
    <property type="component" value="Unassembled WGS sequence"/>
</dbReference>
<gene>
    <name evidence="5" type="ORF">B5E44_06205</name>
    <name evidence="4" type="ORF">B5E59_06140</name>
</gene>
<dbReference type="Proteomes" id="UP000196293">
    <property type="component" value="Unassembled WGS sequence"/>
</dbReference>
<keyword evidence="7" id="KW-1185">Reference proteome</keyword>
<dbReference type="Pfam" id="PF00583">
    <property type="entry name" value="Acetyltransf_1"/>
    <property type="match status" value="1"/>
</dbReference>
<sequence length="165" mass="18977">MNLIIRSVTMNDLDSVVSIESDTFEMSQEMTQKDMIGRIENYPDTFLVAEIDHQVVGHVFGPAFNKRYIEDEIYFKNHLNRKDDQYQTVLSLAVSPEFRKQGIATKLLDKLSKIAKKQNRTAVTLTCLPKLFSFYEKRGFVNEGKTSDDIPDPDNVSSFNMVKEL</sequence>
<reference evidence="5" key="2">
    <citation type="journal article" date="2018" name="BMC Genomics">
        <title>Whole genome sequencing and function prediction of 133 gut anaerobes isolated from chicken caecum in pure cultures.</title>
        <authorList>
            <person name="Medvecky M."/>
            <person name="Cejkova D."/>
            <person name="Polansky O."/>
            <person name="Karasova D."/>
            <person name="Kubasova T."/>
            <person name="Cizek A."/>
            <person name="Rychlik I."/>
        </authorList>
    </citation>
    <scope>NUCLEOTIDE SEQUENCE</scope>
    <source>
        <strain evidence="5">An101</strain>
        <strain evidence="4">An115</strain>
    </source>
</reference>
<dbReference type="PANTHER" id="PTHR10908">
    <property type="entry name" value="SEROTONIN N-ACETYLTRANSFERASE"/>
    <property type="match status" value="1"/>
</dbReference>
<accession>A0A1Y4Q5G2</accession>
<feature type="domain" description="N-acetyltransferase" evidence="3">
    <location>
        <begin position="3"/>
        <end position="165"/>
    </location>
</feature>
<evidence type="ECO:0000259" key="3">
    <source>
        <dbReference type="PROSITE" id="PS51186"/>
    </source>
</evidence>
<evidence type="ECO:0000313" key="5">
    <source>
        <dbReference type="EMBL" id="OUQ75824.1"/>
    </source>
</evidence>
<dbReference type="CDD" id="cd04301">
    <property type="entry name" value="NAT_SF"/>
    <property type="match status" value="1"/>
</dbReference>